<dbReference type="EMBL" id="MU394288">
    <property type="protein sequence ID" value="KAI6091017.1"/>
    <property type="molecule type" value="Genomic_DNA"/>
</dbReference>
<comment type="caution">
    <text evidence="1">The sequence shown here is derived from an EMBL/GenBank/DDBJ whole genome shotgun (WGS) entry which is preliminary data.</text>
</comment>
<proteinExistence type="predicted"/>
<name>A0ACC0DFB9_9PEZI</name>
<reference evidence="1 2" key="1">
    <citation type="journal article" date="2022" name="New Phytol.">
        <title>Ecological generalism drives hyperdiversity of secondary metabolite gene clusters in xylarialean endophytes.</title>
        <authorList>
            <person name="Franco M.E.E."/>
            <person name="Wisecaver J.H."/>
            <person name="Arnold A.E."/>
            <person name="Ju Y.M."/>
            <person name="Slot J.C."/>
            <person name="Ahrendt S."/>
            <person name="Moore L.P."/>
            <person name="Eastman K.E."/>
            <person name="Scott K."/>
            <person name="Konkel Z."/>
            <person name="Mondo S.J."/>
            <person name="Kuo A."/>
            <person name="Hayes R.D."/>
            <person name="Haridas S."/>
            <person name="Andreopoulos B."/>
            <person name="Riley R."/>
            <person name="LaButti K."/>
            <person name="Pangilinan J."/>
            <person name="Lipzen A."/>
            <person name="Amirebrahimi M."/>
            <person name="Yan J."/>
            <person name="Adam C."/>
            <person name="Keymanesh K."/>
            <person name="Ng V."/>
            <person name="Louie K."/>
            <person name="Northen T."/>
            <person name="Drula E."/>
            <person name="Henrissat B."/>
            <person name="Hsieh H.M."/>
            <person name="Youens-Clark K."/>
            <person name="Lutzoni F."/>
            <person name="Miadlikowska J."/>
            <person name="Eastwood D.C."/>
            <person name="Hamelin R.C."/>
            <person name="Grigoriev I.V."/>
            <person name="U'Ren J.M."/>
        </authorList>
    </citation>
    <scope>NUCLEOTIDE SEQUENCE [LARGE SCALE GENOMIC DNA]</scope>
    <source>
        <strain evidence="1 2">ER1909</strain>
    </source>
</reference>
<protein>
    <submittedName>
        <fullName evidence="1">Uncharacterized protein</fullName>
    </submittedName>
</protein>
<dbReference type="Proteomes" id="UP001497680">
    <property type="component" value="Unassembled WGS sequence"/>
</dbReference>
<sequence>MPPPIPDPDLSSTPLSSPDSFATATESPQLDITATDISSPVVDLQGAVDKPYSKASQLPPELKQHCQIYLEENLYLITLNILNSLLSSSRNGQDDPHYCPPPGQLSLLNSAIVHPKFTTRPREDGWDEISAESFVYLRSLLARVGPLNGRFKEAFRFVSDSRHDTPDSGDPDFGADDDDRMRMYHNDSLWRKDQDFFHVVGWAFNCSVLYPNRWRHWRHWLTFMLDLLEQDLIERHKLDEESGQADCPMLRDSILAGYINQRSGGSTGVLKSILEAIFADGSVAASSRFQEIWVKEHKEKPKNSAKKRKREVLNINEGNFGGYLDDDSVYSSRASEPPTPQKRRTNSGDMMGDADFQALEPAYVESIPLRQRLFSLLSYFCNYLPRPPLDFSDLYQRFEMTVKSLPLPIFTAFVNNRLSALKLESQISTLQGILILLMPASALSPAKVDRSWEETERITAEILERCFLPYPANTILVEDNAKVSILLENILHIVWLDGREDFGDSFRAAVQKGIDARELKAKKKKTSIRGRTVNTDDPDAEARVVLEMSAQRLLTLVDLIEAVSEGTEPTGADIMEEDEDEEDNEATFMTAVDHMEEDDEEEDGDAIDKKYCLCQRKESGDMIACDNSGCAYEWFHWKCVGLKTKPRGKWLCPECAVSSRRKRK</sequence>
<evidence type="ECO:0000313" key="2">
    <source>
        <dbReference type="Proteomes" id="UP001497680"/>
    </source>
</evidence>
<gene>
    <name evidence="1" type="ORF">F4821DRAFT_210445</name>
</gene>
<evidence type="ECO:0000313" key="1">
    <source>
        <dbReference type="EMBL" id="KAI6091017.1"/>
    </source>
</evidence>
<organism evidence="1 2">
    <name type="scientific">Hypoxylon rubiginosum</name>
    <dbReference type="NCBI Taxonomy" id="110542"/>
    <lineage>
        <taxon>Eukaryota</taxon>
        <taxon>Fungi</taxon>
        <taxon>Dikarya</taxon>
        <taxon>Ascomycota</taxon>
        <taxon>Pezizomycotina</taxon>
        <taxon>Sordariomycetes</taxon>
        <taxon>Xylariomycetidae</taxon>
        <taxon>Xylariales</taxon>
        <taxon>Hypoxylaceae</taxon>
        <taxon>Hypoxylon</taxon>
    </lineage>
</organism>
<keyword evidence="2" id="KW-1185">Reference proteome</keyword>
<accession>A0ACC0DFB9</accession>